<accession>A0A9P4M7U5</accession>
<dbReference type="EMBL" id="ML978124">
    <property type="protein sequence ID" value="KAF2100858.1"/>
    <property type="molecule type" value="Genomic_DNA"/>
</dbReference>
<keyword evidence="3" id="KW-1185">Reference proteome</keyword>
<gene>
    <name evidence="2" type="ORF">NA57DRAFT_74457</name>
</gene>
<proteinExistence type="predicted"/>
<organism evidence="2 3">
    <name type="scientific">Rhizodiscina lignyota</name>
    <dbReference type="NCBI Taxonomy" id="1504668"/>
    <lineage>
        <taxon>Eukaryota</taxon>
        <taxon>Fungi</taxon>
        <taxon>Dikarya</taxon>
        <taxon>Ascomycota</taxon>
        <taxon>Pezizomycotina</taxon>
        <taxon>Dothideomycetes</taxon>
        <taxon>Pleosporomycetidae</taxon>
        <taxon>Aulographales</taxon>
        <taxon>Rhizodiscinaceae</taxon>
        <taxon>Rhizodiscina</taxon>
    </lineage>
</organism>
<feature type="compositionally biased region" description="Basic and acidic residues" evidence="1">
    <location>
        <begin position="111"/>
        <end position="121"/>
    </location>
</feature>
<protein>
    <submittedName>
        <fullName evidence="2">Uncharacterized protein</fullName>
    </submittedName>
</protein>
<evidence type="ECO:0000313" key="3">
    <source>
        <dbReference type="Proteomes" id="UP000799772"/>
    </source>
</evidence>
<sequence length="355" mass="38341">MTGTFLRFCPTRQNASNPSPKSRLHRIPLSNLSFRSDLLSFDIPEALPSTGSIQNLISLSSFPAEGGAVATVKTVIDFEPDNPFEANRSNPHGSPGRLKNARHFSPAPLRIETDDTNGKDGTRNGGVIDAYTLPTHAVPSLYSHGFTPGLLHRMAFMALRRMGSPTATVPDIGPTRLNRFDKTLSTLEELQKQLETIASVRVLKSTTLRSALCHPSTEEISTSGSKSSANVLSTVDADLDPGLHSIESDGCTQMAQRIERVPTHPGEQECLPRLHISGQCAHPFSLSSRGSSLGFLSEVCRFPGTDFLLSSFLSTEVGRFTWSNLDPFCPAPPVSFMALAPDAPDPITSDEGEDL</sequence>
<evidence type="ECO:0000256" key="1">
    <source>
        <dbReference type="SAM" id="MobiDB-lite"/>
    </source>
</evidence>
<evidence type="ECO:0000313" key="2">
    <source>
        <dbReference type="EMBL" id="KAF2100858.1"/>
    </source>
</evidence>
<dbReference type="AlphaFoldDB" id="A0A9P4M7U5"/>
<dbReference type="Proteomes" id="UP000799772">
    <property type="component" value="Unassembled WGS sequence"/>
</dbReference>
<feature type="region of interest" description="Disordered" evidence="1">
    <location>
        <begin position="82"/>
        <end position="121"/>
    </location>
</feature>
<comment type="caution">
    <text evidence="2">The sequence shown here is derived from an EMBL/GenBank/DDBJ whole genome shotgun (WGS) entry which is preliminary data.</text>
</comment>
<name>A0A9P4M7U5_9PEZI</name>
<reference evidence="2" key="1">
    <citation type="journal article" date="2020" name="Stud. Mycol.">
        <title>101 Dothideomycetes genomes: a test case for predicting lifestyles and emergence of pathogens.</title>
        <authorList>
            <person name="Haridas S."/>
            <person name="Albert R."/>
            <person name="Binder M."/>
            <person name="Bloem J."/>
            <person name="Labutti K."/>
            <person name="Salamov A."/>
            <person name="Andreopoulos B."/>
            <person name="Baker S."/>
            <person name="Barry K."/>
            <person name="Bills G."/>
            <person name="Bluhm B."/>
            <person name="Cannon C."/>
            <person name="Castanera R."/>
            <person name="Culley D."/>
            <person name="Daum C."/>
            <person name="Ezra D."/>
            <person name="Gonzalez J."/>
            <person name="Henrissat B."/>
            <person name="Kuo A."/>
            <person name="Liang C."/>
            <person name="Lipzen A."/>
            <person name="Lutzoni F."/>
            <person name="Magnuson J."/>
            <person name="Mondo S."/>
            <person name="Nolan M."/>
            <person name="Ohm R."/>
            <person name="Pangilinan J."/>
            <person name="Park H.-J."/>
            <person name="Ramirez L."/>
            <person name="Alfaro M."/>
            <person name="Sun H."/>
            <person name="Tritt A."/>
            <person name="Yoshinaga Y."/>
            <person name="Zwiers L.-H."/>
            <person name="Turgeon B."/>
            <person name="Goodwin S."/>
            <person name="Spatafora J."/>
            <person name="Crous P."/>
            <person name="Grigoriev I."/>
        </authorList>
    </citation>
    <scope>NUCLEOTIDE SEQUENCE</scope>
    <source>
        <strain evidence="2">CBS 133067</strain>
    </source>
</reference>